<sequence length="71" mass="7576">MSSLIDASIGGRVCAPASPIDPAPAMTIVFQHRNLVLRVTSNKPSAAAVESFRSALYPLVKRLADPTKLTR</sequence>
<proteinExistence type="predicted"/>
<name>A0A2U3D6T7_SULT2</name>
<evidence type="ECO:0000313" key="1">
    <source>
        <dbReference type="EMBL" id="PWI56992.1"/>
    </source>
</evidence>
<reference evidence="1 2" key="1">
    <citation type="submission" date="2016-11" db="EMBL/GenBank/DDBJ databases">
        <title>Comparative genomics of Acidibacillus ferroxidans species.</title>
        <authorList>
            <person name="Oliveira G."/>
            <person name="Nunes G."/>
            <person name="Oliveira R."/>
            <person name="Araujo F."/>
            <person name="Salim A."/>
            <person name="Scholte L."/>
            <person name="Morais D."/>
            <person name="Nancucheo I."/>
            <person name="Johnson D.B."/>
            <person name="Grail B."/>
            <person name="Bittencourt J."/>
            <person name="Valadares R."/>
        </authorList>
    </citation>
    <scope>NUCLEOTIDE SEQUENCE [LARGE SCALE GENOMIC DNA]</scope>
    <source>
        <strain evidence="1 2">Y002</strain>
    </source>
</reference>
<gene>
    <name evidence="1" type="ORF">BM613_10960</name>
</gene>
<protein>
    <submittedName>
        <fullName evidence="1">Uncharacterized protein</fullName>
    </submittedName>
</protein>
<dbReference type="AlphaFoldDB" id="A0A2U3D6T7"/>
<accession>A0A2U3D6T7</accession>
<dbReference type="Proteomes" id="UP000245380">
    <property type="component" value="Unassembled WGS sequence"/>
</dbReference>
<comment type="caution">
    <text evidence="1">The sequence shown here is derived from an EMBL/GenBank/DDBJ whole genome shotgun (WGS) entry which is preliminary data.</text>
</comment>
<dbReference type="EMBL" id="MPDK01000021">
    <property type="protein sequence ID" value="PWI56992.1"/>
    <property type="molecule type" value="Genomic_DNA"/>
</dbReference>
<evidence type="ECO:0000313" key="2">
    <source>
        <dbReference type="Proteomes" id="UP000245380"/>
    </source>
</evidence>
<organism evidence="1 2">
    <name type="scientific">Sulfoacidibacillus thermotolerans</name>
    <name type="common">Acidibacillus sulfuroxidans</name>
    <dbReference type="NCBI Taxonomy" id="1765684"/>
    <lineage>
        <taxon>Bacteria</taxon>
        <taxon>Bacillati</taxon>
        <taxon>Bacillota</taxon>
        <taxon>Bacilli</taxon>
        <taxon>Bacillales</taxon>
        <taxon>Alicyclobacillaceae</taxon>
        <taxon>Sulfoacidibacillus</taxon>
    </lineage>
</organism>
<keyword evidence="2" id="KW-1185">Reference proteome</keyword>